<keyword evidence="6 12" id="KW-0479">Metal-binding</keyword>
<dbReference type="Pfam" id="PF13155">
    <property type="entry name" value="Toprim_2"/>
    <property type="match status" value="1"/>
</dbReference>
<keyword evidence="8 12" id="KW-0862">Zinc</keyword>
<proteinExistence type="inferred from homology"/>
<dbReference type="GO" id="GO:0006269">
    <property type="term" value="P:DNA replication, synthesis of primer"/>
    <property type="evidence" value="ECO:0007669"/>
    <property type="project" value="UniProtKB-UniRule"/>
</dbReference>
<dbReference type="PROSITE" id="PS50880">
    <property type="entry name" value="TOPRIM"/>
    <property type="match status" value="1"/>
</dbReference>
<evidence type="ECO:0000256" key="12">
    <source>
        <dbReference type="HAMAP-Rule" id="MF_00974"/>
    </source>
</evidence>
<dbReference type="InterPro" id="IPR006295">
    <property type="entry name" value="DNA_primase_DnaG"/>
</dbReference>
<dbReference type="EC" id="2.7.7.101" evidence="12"/>
<keyword evidence="10 12" id="KW-0238">DNA-binding</keyword>
<keyword evidence="11 12" id="KW-0804">Transcription</keyword>
<keyword evidence="1 12" id="KW-0240">DNA-directed RNA polymerase</keyword>
<comment type="catalytic activity">
    <reaction evidence="12">
        <text>ssDNA + n NTP = ssDNA/pppN(pN)n-1 hybrid + (n-1) diphosphate.</text>
        <dbReference type="EC" id="2.7.7.101"/>
    </reaction>
</comment>
<dbReference type="FunFam" id="3.90.580.10:FF:000001">
    <property type="entry name" value="DNA primase"/>
    <property type="match status" value="1"/>
</dbReference>
<dbReference type="InterPro" id="IPR006171">
    <property type="entry name" value="TOPRIM_dom"/>
</dbReference>
<dbReference type="Pfam" id="PF01807">
    <property type="entry name" value="Zn_ribbon_DnaG"/>
    <property type="match status" value="1"/>
</dbReference>
<comment type="function">
    <text evidence="12 13">RNA polymerase that catalyzes the synthesis of short RNA molecules used as primers for DNA polymerase during DNA replication.</text>
</comment>
<dbReference type="SUPFAM" id="SSF57783">
    <property type="entry name" value="Zinc beta-ribbon"/>
    <property type="match status" value="1"/>
</dbReference>
<dbReference type="Gene3D" id="3.90.980.10">
    <property type="entry name" value="DNA primase, catalytic core, N-terminal domain"/>
    <property type="match status" value="1"/>
</dbReference>
<dbReference type="PANTHER" id="PTHR30313">
    <property type="entry name" value="DNA PRIMASE"/>
    <property type="match status" value="1"/>
</dbReference>
<evidence type="ECO:0000256" key="15">
    <source>
        <dbReference type="SAM" id="MobiDB-lite"/>
    </source>
</evidence>
<accession>A0A401IU11</accession>
<keyword evidence="7 12" id="KW-0863">Zinc-finger</keyword>
<dbReference type="GO" id="GO:0000428">
    <property type="term" value="C:DNA-directed RNA polymerase complex"/>
    <property type="evidence" value="ECO:0007669"/>
    <property type="project" value="UniProtKB-KW"/>
</dbReference>
<dbReference type="PANTHER" id="PTHR30313:SF2">
    <property type="entry name" value="DNA PRIMASE"/>
    <property type="match status" value="1"/>
</dbReference>
<evidence type="ECO:0000256" key="4">
    <source>
        <dbReference type="ARBA" id="ARBA00022695"/>
    </source>
</evidence>
<feature type="zinc finger region" description="CHC2-type" evidence="12 14">
    <location>
        <begin position="40"/>
        <end position="64"/>
    </location>
</feature>
<dbReference type="HAMAP" id="MF_00974">
    <property type="entry name" value="DNA_primase_DnaG"/>
    <property type="match status" value="1"/>
</dbReference>
<evidence type="ECO:0000256" key="8">
    <source>
        <dbReference type="ARBA" id="ARBA00022833"/>
    </source>
</evidence>
<evidence type="ECO:0000259" key="16">
    <source>
        <dbReference type="PROSITE" id="PS50880"/>
    </source>
</evidence>
<dbReference type="Gene3D" id="3.40.1360.10">
    <property type="match status" value="1"/>
</dbReference>
<dbReference type="SMART" id="SM00400">
    <property type="entry name" value="ZnF_CHCC"/>
    <property type="match status" value="1"/>
</dbReference>
<feature type="region of interest" description="Disordered" evidence="15">
    <location>
        <begin position="450"/>
        <end position="474"/>
    </location>
</feature>
<evidence type="ECO:0000256" key="1">
    <source>
        <dbReference type="ARBA" id="ARBA00022478"/>
    </source>
</evidence>
<dbReference type="GO" id="GO:0003899">
    <property type="term" value="F:DNA-directed RNA polymerase activity"/>
    <property type="evidence" value="ECO:0007669"/>
    <property type="project" value="UniProtKB-UniRule"/>
</dbReference>
<keyword evidence="18" id="KW-1185">Reference proteome</keyword>
<comment type="domain">
    <text evidence="12">Contains an N-terminal zinc-binding domain, a central core domain that contains the primase activity, and a C-terminal DnaB-binding domain.</text>
</comment>
<dbReference type="SUPFAM" id="SSF56731">
    <property type="entry name" value="DNA primase core"/>
    <property type="match status" value="1"/>
</dbReference>
<dbReference type="InterPro" id="IPR002694">
    <property type="entry name" value="Znf_CHC2"/>
</dbReference>
<evidence type="ECO:0000256" key="5">
    <source>
        <dbReference type="ARBA" id="ARBA00022705"/>
    </source>
</evidence>
<dbReference type="AlphaFoldDB" id="A0A401IU11"/>
<evidence type="ECO:0000256" key="3">
    <source>
        <dbReference type="ARBA" id="ARBA00022679"/>
    </source>
</evidence>
<dbReference type="InterPro" id="IPR037068">
    <property type="entry name" value="DNA_primase_core_N_sf"/>
</dbReference>
<dbReference type="InterPro" id="IPR019475">
    <property type="entry name" value="DNA_primase_DnaB-bd"/>
</dbReference>
<dbReference type="EMBL" id="BFFP01000023">
    <property type="protein sequence ID" value="GBG95022.1"/>
    <property type="molecule type" value="Genomic_DNA"/>
</dbReference>
<dbReference type="SMART" id="SM00493">
    <property type="entry name" value="TOPRIM"/>
    <property type="match status" value="1"/>
</dbReference>
<comment type="caution">
    <text evidence="17">The sequence shown here is derived from an EMBL/GenBank/DDBJ whole genome shotgun (WGS) entry which is preliminary data.</text>
</comment>
<dbReference type="CDD" id="cd03364">
    <property type="entry name" value="TOPRIM_DnaG_primases"/>
    <property type="match status" value="1"/>
</dbReference>
<keyword evidence="3 12" id="KW-0808">Transferase</keyword>
<dbReference type="InterPro" id="IPR050219">
    <property type="entry name" value="DnaG_primase"/>
</dbReference>
<dbReference type="GO" id="GO:0008270">
    <property type="term" value="F:zinc ion binding"/>
    <property type="evidence" value="ECO:0007669"/>
    <property type="project" value="UniProtKB-UniRule"/>
</dbReference>
<evidence type="ECO:0000256" key="13">
    <source>
        <dbReference type="PIRNR" id="PIRNR002811"/>
    </source>
</evidence>
<evidence type="ECO:0000256" key="14">
    <source>
        <dbReference type="PIRSR" id="PIRSR002811-1"/>
    </source>
</evidence>
<comment type="cofactor">
    <cofactor evidence="12 13 14">
        <name>Zn(2+)</name>
        <dbReference type="ChEBI" id="CHEBI:29105"/>
    </cofactor>
    <text evidence="12 13 14">Binds 1 zinc ion per monomer.</text>
</comment>
<evidence type="ECO:0000256" key="2">
    <source>
        <dbReference type="ARBA" id="ARBA00022515"/>
    </source>
</evidence>
<dbReference type="Proteomes" id="UP000286848">
    <property type="component" value="Unassembled WGS sequence"/>
</dbReference>
<sequence>MSRMIPEVVIDDVRSQVNILDIVEQYVQMHRSGKNWFGLCPFHPETSGSFSVNEQKQIFTCFSCHRGGNVFKFMMEIENLDFPAAVIRVAELGNIKIDSQYADAVAAGENGGASDQDNSTTRTLKEYHREAAELYHHILVNTQLGESALEYLHQRGLSDDLITEFQLGYAPSKRLLMPFFSEHQPDYQLLRKSGLFVESQDGKLNDRFTDRVMFPLRNAVGQVIGFSGRLLAKNDNKPKYLNSPETELFNKREVLFNFDKARVEARREKSIVLFEGFMDVLAAYRSGVKNGVASMGTSLTEQQVYTLARATKNISICYDGDEPGQNATKRALELLNSVERFGLSVITLPEKLDPDEYVKKYGAEKFADRVHHGKTGELDFYFSYYQQDRNLTNEQDQLGYIDDVLHELARSNDPIEQDLYLNRIAERFQITKSNLETQLRDVRASLQADQQKVRQKKTNSSVPSSVPDRKSQAPVHLTRVEQAERLLLYRLLHEHSIWLKVQSLPEFSFVHENYQTLYLLAQGYFNQYQEYDSASFLDFVQESALQQIVVALEMNNYAEQASEMEINDCLRLILEASPLEEKIHSTNDKLAHAKRMNDQDQVTLLTVELIKLLQRKQAAISAI</sequence>
<keyword evidence="4 12" id="KW-0548">Nucleotidyltransferase</keyword>
<feature type="domain" description="Toprim" evidence="16">
    <location>
        <begin position="269"/>
        <end position="351"/>
    </location>
</feature>
<protein>
    <recommendedName>
        <fullName evidence="12 13">DNA primase</fullName>
        <ecNumber evidence="12">2.7.7.101</ecNumber>
    </recommendedName>
</protein>
<comment type="similarity">
    <text evidence="12 13">Belongs to the DnaG primase family.</text>
</comment>
<dbReference type="InterPro" id="IPR034151">
    <property type="entry name" value="TOPRIM_DnaG_bac"/>
</dbReference>
<dbReference type="OrthoDB" id="9803773at2"/>
<evidence type="ECO:0000256" key="10">
    <source>
        <dbReference type="ARBA" id="ARBA00023125"/>
    </source>
</evidence>
<dbReference type="RefSeq" id="WP_124976958.1">
    <property type="nucleotide sequence ID" value="NZ_BFFP01000023.1"/>
</dbReference>
<dbReference type="Pfam" id="PF08275">
    <property type="entry name" value="DNAG_N"/>
    <property type="match status" value="1"/>
</dbReference>
<name>A0A401IU11_9LACO</name>
<dbReference type="Gene3D" id="1.10.860.10">
    <property type="entry name" value="DNAb Helicase, Chain A"/>
    <property type="match status" value="1"/>
</dbReference>
<reference evidence="17 18" key="1">
    <citation type="journal article" date="2019" name="Int. J. Syst. Evol. Microbiol.">
        <title>Lactobacillus salitolerans sp. nov., a novel lactic acid bacterium isolated from spent mushroom substrates.</title>
        <authorList>
            <person name="Tohno M."/>
            <person name="Tanizawa Y."/>
            <person name="Kojima Y."/>
            <person name="Sakamoto M."/>
            <person name="Nakamura Y."/>
            <person name="Ohkuma M."/>
            <person name="Kobayashi H."/>
        </authorList>
    </citation>
    <scope>NUCLEOTIDE SEQUENCE [LARGE SCALE GENOMIC DNA]</scope>
    <source>
        <strain evidence="17 18">YK43</strain>
    </source>
</reference>
<dbReference type="Pfam" id="PF10410">
    <property type="entry name" value="DnaB_bind"/>
    <property type="match status" value="1"/>
</dbReference>
<dbReference type="GO" id="GO:1990077">
    <property type="term" value="C:primosome complex"/>
    <property type="evidence" value="ECO:0007669"/>
    <property type="project" value="UniProtKB-KW"/>
</dbReference>
<gene>
    <name evidence="12 17" type="primary">dnaG</name>
    <name evidence="17" type="ORF">LFYK43_14810</name>
</gene>
<evidence type="ECO:0000256" key="9">
    <source>
        <dbReference type="ARBA" id="ARBA00022842"/>
    </source>
</evidence>
<evidence type="ECO:0000256" key="6">
    <source>
        <dbReference type="ARBA" id="ARBA00022723"/>
    </source>
</evidence>
<evidence type="ECO:0000313" key="18">
    <source>
        <dbReference type="Proteomes" id="UP000286848"/>
    </source>
</evidence>
<dbReference type="InterPro" id="IPR036977">
    <property type="entry name" value="DNA_primase_Znf_CHC2"/>
</dbReference>
<keyword evidence="2 12" id="KW-0639">Primosome</keyword>
<dbReference type="InterPro" id="IPR016136">
    <property type="entry name" value="DNA_helicase_N/primase_C"/>
</dbReference>
<dbReference type="Gene3D" id="3.90.580.10">
    <property type="entry name" value="Zinc finger, CHC2-type domain"/>
    <property type="match status" value="1"/>
</dbReference>
<keyword evidence="9" id="KW-0460">Magnesium</keyword>
<evidence type="ECO:0000313" key="17">
    <source>
        <dbReference type="EMBL" id="GBG95022.1"/>
    </source>
</evidence>
<dbReference type="InterPro" id="IPR013264">
    <property type="entry name" value="DNAG_N"/>
</dbReference>
<dbReference type="InterPro" id="IPR030846">
    <property type="entry name" value="DnaG_bac"/>
</dbReference>
<dbReference type="PIRSF" id="PIRSF002811">
    <property type="entry name" value="DnaG"/>
    <property type="match status" value="1"/>
</dbReference>
<dbReference type="NCBIfam" id="TIGR01391">
    <property type="entry name" value="dnaG"/>
    <property type="match status" value="1"/>
</dbReference>
<evidence type="ECO:0000256" key="7">
    <source>
        <dbReference type="ARBA" id="ARBA00022771"/>
    </source>
</evidence>
<evidence type="ECO:0000256" key="11">
    <source>
        <dbReference type="ARBA" id="ARBA00023163"/>
    </source>
</evidence>
<keyword evidence="5 12" id="KW-0235">DNA replication</keyword>
<comment type="subunit">
    <text evidence="12">Monomer. Interacts with DnaB.</text>
</comment>
<dbReference type="GO" id="GO:0003677">
    <property type="term" value="F:DNA binding"/>
    <property type="evidence" value="ECO:0007669"/>
    <property type="project" value="UniProtKB-KW"/>
</dbReference>
<dbReference type="GO" id="GO:0005737">
    <property type="term" value="C:cytoplasm"/>
    <property type="evidence" value="ECO:0007669"/>
    <property type="project" value="TreeGrafter"/>
</dbReference>
<organism evidence="17 18">
    <name type="scientific">Ligilactobacillus salitolerans</name>
    <dbReference type="NCBI Taxonomy" id="1808352"/>
    <lineage>
        <taxon>Bacteria</taxon>
        <taxon>Bacillati</taxon>
        <taxon>Bacillota</taxon>
        <taxon>Bacilli</taxon>
        <taxon>Lactobacillales</taxon>
        <taxon>Lactobacillaceae</taxon>
        <taxon>Ligilactobacillus</taxon>
    </lineage>
</organism>